<organism evidence="1 2">
    <name type="scientific">Phocaeicola coprocola DSM 17136</name>
    <dbReference type="NCBI Taxonomy" id="470145"/>
    <lineage>
        <taxon>Bacteria</taxon>
        <taxon>Pseudomonadati</taxon>
        <taxon>Bacteroidota</taxon>
        <taxon>Bacteroidia</taxon>
        <taxon>Bacteroidales</taxon>
        <taxon>Bacteroidaceae</taxon>
        <taxon>Phocaeicola</taxon>
    </lineage>
</organism>
<proteinExistence type="predicted"/>
<comment type="caution">
    <text evidence="1">The sequence shown here is derived from an EMBL/GenBank/DDBJ whole genome shotgun (WGS) entry which is preliminary data.</text>
</comment>
<dbReference type="AlphaFoldDB" id="B3JGN3"/>
<accession>B3JGN3</accession>
<dbReference type="EMBL" id="ABIY02000067">
    <property type="protein sequence ID" value="EDV01935.1"/>
    <property type="molecule type" value="Genomic_DNA"/>
</dbReference>
<reference evidence="1 2" key="1">
    <citation type="submission" date="2008-04" db="EMBL/GenBank/DDBJ databases">
        <title>Draft genome sequence of Bacteroides coprocola (DSM 17136).</title>
        <authorList>
            <person name="Sudarsanam P."/>
            <person name="Ley R."/>
            <person name="Guruge J."/>
            <person name="Turnbaugh P.J."/>
            <person name="Mahowald M."/>
            <person name="Liep D."/>
            <person name="Gordon J."/>
        </authorList>
    </citation>
    <scope>NUCLEOTIDE SEQUENCE [LARGE SCALE GENOMIC DNA]</scope>
    <source>
        <strain evidence="1 2">DSM 17136</strain>
    </source>
</reference>
<evidence type="ECO:0000313" key="2">
    <source>
        <dbReference type="Proteomes" id="UP000003146"/>
    </source>
</evidence>
<dbReference type="HOGENOM" id="CLU_2231064_0_0_10"/>
<gene>
    <name evidence="1" type="ORF">BACCOP_01037</name>
</gene>
<evidence type="ECO:0000313" key="1">
    <source>
        <dbReference type="EMBL" id="EDV01935.1"/>
    </source>
</evidence>
<dbReference type="STRING" id="470145.BACCOP_01037"/>
<name>B3JGN3_9BACT</name>
<sequence length="105" mass="11851">MNGSGFSLFMTELPATKKYPGASVLLHNGILRLCMSCYEDTLQAGVSRIIKYSISTCLWRISTVCTAFMHNDLENMQKHHTFAPSKTKLTNEYKSDTYRHKVAVA</sequence>
<protein>
    <submittedName>
        <fullName evidence="1">Uncharacterized protein</fullName>
    </submittedName>
</protein>
<reference evidence="1 2" key="2">
    <citation type="submission" date="2008-04" db="EMBL/GenBank/DDBJ databases">
        <authorList>
            <person name="Fulton L."/>
            <person name="Clifton S."/>
            <person name="Fulton B."/>
            <person name="Xu J."/>
            <person name="Minx P."/>
            <person name="Pepin K.H."/>
            <person name="Johnson M."/>
            <person name="Thiruvilangam P."/>
            <person name="Bhonagiri V."/>
            <person name="Nash W.E."/>
            <person name="Mardis E.R."/>
            <person name="Wilson R.K."/>
        </authorList>
    </citation>
    <scope>NUCLEOTIDE SEQUENCE [LARGE SCALE GENOMIC DNA]</scope>
    <source>
        <strain evidence="1 2">DSM 17136</strain>
    </source>
</reference>
<dbReference type="Proteomes" id="UP000003146">
    <property type="component" value="Unassembled WGS sequence"/>
</dbReference>